<dbReference type="STRING" id="1294262.GCA_001316085_01198"/>
<evidence type="ECO:0000256" key="3">
    <source>
        <dbReference type="ARBA" id="ARBA00022449"/>
    </source>
</evidence>
<dbReference type="GO" id="GO:1902600">
    <property type="term" value="P:proton transmembrane transport"/>
    <property type="evidence" value="ECO:0007669"/>
    <property type="project" value="InterPro"/>
</dbReference>
<evidence type="ECO:0000256" key="6">
    <source>
        <dbReference type="ARBA" id="ARBA00023053"/>
    </source>
</evidence>
<dbReference type="InterPro" id="IPR006153">
    <property type="entry name" value="Cation/H_exchanger_TM"/>
</dbReference>
<evidence type="ECO:0000256" key="7">
    <source>
        <dbReference type="ARBA" id="ARBA00023065"/>
    </source>
</evidence>
<dbReference type="InterPro" id="IPR038770">
    <property type="entry name" value="Na+/solute_symporter_sf"/>
</dbReference>
<keyword evidence="3" id="KW-0050">Antiport</keyword>
<dbReference type="OrthoDB" id="12029at2157"/>
<dbReference type="GO" id="GO:0006814">
    <property type="term" value="P:sodium ion transport"/>
    <property type="evidence" value="ECO:0007669"/>
    <property type="project" value="UniProtKB-KW"/>
</dbReference>
<keyword evidence="15" id="KW-1185">Reference proteome</keyword>
<evidence type="ECO:0000256" key="2">
    <source>
        <dbReference type="ARBA" id="ARBA00022448"/>
    </source>
</evidence>
<comment type="subcellular location">
    <subcellularLocation>
        <location evidence="1">Membrane</location>
        <topology evidence="1">Multi-pass membrane protein</topology>
    </subcellularLocation>
</comment>
<evidence type="ECO:0000313" key="15">
    <source>
        <dbReference type="Proteomes" id="UP000322983"/>
    </source>
</evidence>
<keyword evidence="8 11" id="KW-0472">Membrane</keyword>
<feature type="transmembrane region" description="Helical" evidence="11">
    <location>
        <begin position="115"/>
        <end position="135"/>
    </location>
</feature>
<dbReference type="Pfam" id="PF00999">
    <property type="entry name" value="Na_H_Exchanger"/>
    <property type="match status" value="1"/>
</dbReference>
<evidence type="ECO:0000313" key="16">
    <source>
        <dbReference type="Proteomes" id="UP000325030"/>
    </source>
</evidence>
<feature type="transmembrane region" description="Helical" evidence="11">
    <location>
        <begin position="259"/>
        <end position="278"/>
    </location>
</feature>
<dbReference type="EMBL" id="AP018929">
    <property type="protein sequence ID" value="BBG23940.1"/>
    <property type="molecule type" value="Genomic_DNA"/>
</dbReference>
<evidence type="ECO:0000256" key="11">
    <source>
        <dbReference type="SAM" id="Phobius"/>
    </source>
</evidence>
<feature type="transmembrane region" description="Helical" evidence="11">
    <location>
        <begin position="87"/>
        <end position="109"/>
    </location>
</feature>
<dbReference type="GO" id="GO:0015297">
    <property type="term" value="F:antiporter activity"/>
    <property type="evidence" value="ECO:0007669"/>
    <property type="project" value="UniProtKB-KW"/>
</dbReference>
<reference evidence="14 15" key="2">
    <citation type="journal article" date="2020" name="Int. J. Syst. Evol. Microbiol.">
        <title>Sulfuracidifex tepidarius gen. nov., sp. nov. and transfer of Sulfolobus metallicus Huber and Stetter 1992 to the genus Sulfuracidifex as Sulfuracidifex metallicus comb. nov.</title>
        <authorList>
            <person name="Itoh T."/>
            <person name="Miura T."/>
            <person name="Sakai H.D."/>
            <person name="Kato S."/>
            <person name="Ohkuma M."/>
            <person name="Takashina T."/>
        </authorList>
    </citation>
    <scope>NUCLEOTIDE SEQUENCE</scope>
    <source>
        <strain evidence="13 15">IC-006</strain>
        <strain evidence="14">IC-007</strain>
    </source>
</reference>
<feature type="domain" description="CBS" evidence="12">
    <location>
        <begin position="453"/>
        <end position="506"/>
    </location>
</feature>
<feature type="transmembrane region" description="Helical" evidence="11">
    <location>
        <begin position="346"/>
        <end position="364"/>
    </location>
</feature>
<sequence>MSIEVTSLLFIGILLFIAKALEEGFRRIGLVPFVGSIVTGIVMGEGGLGIVHVNSIISFITSLGIVFLLFLAGAEEFEIKTKIEKKFFLSAILQLSFPFLIIVLSLYALGGFDNILLISVPLAMSSAGPLTRLLIDVGMSKRLQGNYLFYQVIIDEIIAVVMFAILQDISHIVISTVEVIAIVVAIILIGRYISMGLERLESVFKVREIEFATLISTILVIGFLADTYRFNSAIAALFLGFLLRDYLSDRPELKEKLHAFTYGFFEPLFFVSIGLYFVKITADILVVGLLLSAITMSSKVIVGGITSRLVNLNSTFNALGTAVKGGVDTSLLITALSAGYINGKEYSQTVLAITFSTIVIPILFKRINVRGGKKTEENRKVKLSQSVSDLAKELVYVTCESPLKDAVLILTEKRVRGVVVVDQNLRPMGYMSMNTVIAIDPNDYDRLKICDVYLDEIETVNQEVKVSNVLKKFRETEKPLIAVVDKEGKLTNVLYEREIMRLLISG</sequence>
<dbReference type="GeneID" id="41717558"/>
<keyword evidence="9" id="KW-0739">Sodium transport</keyword>
<dbReference type="RefSeq" id="WP_173569911.1">
    <property type="nucleotide sequence ID" value="NZ_AP018929.1"/>
</dbReference>
<dbReference type="EMBL" id="AP018930">
    <property type="protein sequence ID" value="BBG26695.1"/>
    <property type="molecule type" value="Genomic_DNA"/>
</dbReference>
<proteinExistence type="predicted"/>
<accession>A0A510DV69</accession>
<dbReference type="InterPro" id="IPR000644">
    <property type="entry name" value="CBS_dom"/>
</dbReference>
<keyword evidence="7" id="KW-0406">Ion transport</keyword>
<feature type="transmembrane region" description="Helical" evidence="11">
    <location>
        <begin position="56"/>
        <end position="75"/>
    </location>
</feature>
<evidence type="ECO:0000313" key="14">
    <source>
        <dbReference type="EMBL" id="BBG26695.1"/>
    </source>
</evidence>
<evidence type="ECO:0000256" key="10">
    <source>
        <dbReference type="PROSITE-ProRule" id="PRU00703"/>
    </source>
</evidence>
<keyword evidence="4 11" id="KW-0812">Transmembrane</keyword>
<keyword evidence="10" id="KW-0129">CBS domain</keyword>
<keyword evidence="2" id="KW-0813">Transport</keyword>
<protein>
    <submittedName>
        <fullName evidence="14">Glutathione-regulated potassium-efflux system protein KefB</fullName>
    </submittedName>
</protein>
<dbReference type="Pfam" id="PF00571">
    <property type="entry name" value="CBS"/>
    <property type="match status" value="2"/>
</dbReference>
<dbReference type="SUPFAM" id="SSF54631">
    <property type="entry name" value="CBS-domain pair"/>
    <property type="match status" value="1"/>
</dbReference>
<evidence type="ECO:0000256" key="4">
    <source>
        <dbReference type="ARBA" id="ARBA00022692"/>
    </source>
</evidence>
<reference evidence="16" key="1">
    <citation type="submission" date="2018-09" db="EMBL/GenBank/DDBJ databases">
        <title>Complete Genome Sequencing of Sulfolobus sp. JCM 16834.</title>
        <authorList>
            <person name="Kato S."/>
            <person name="Itoh T."/>
            <person name="Ohkuma M."/>
        </authorList>
    </citation>
    <scope>NUCLEOTIDE SEQUENCE [LARGE SCALE GENOMIC DNA]</scope>
    <source>
        <strain evidence="16">IC-007</strain>
    </source>
</reference>
<accession>A0A510E2G5</accession>
<feature type="domain" description="CBS" evidence="12">
    <location>
        <begin position="390"/>
        <end position="446"/>
    </location>
</feature>
<dbReference type="SMART" id="SM00116">
    <property type="entry name" value="CBS"/>
    <property type="match status" value="2"/>
</dbReference>
<evidence type="ECO:0000256" key="8">
    <source>
        <dbReference type="ARBA" id="ARBA00023136"/>
    </source>
</evidence>
<dbReference type="KEGG" id="step:IC006_1238"/>
<dbReference type="PANTHER" id="PTHR43562">
    <property type="entry name" value="NAPA-TYPE SODIUM/HYDROGEN ANTIPORTER"/>
    <property type="match status" value="1"/>
</dbReference>
<feature type="transmembrane region" description="Helical" evidence="11">
    <location>
        <begin position="172"/>
        <end position="194"/>
    </location>
</feature>
<evidence type="ECO:0000256" key="9">
    <source>
        <dbReference type="ARBA" id="ARBA00023201"/>
    </source>
</evidence>
<name>A0A510E2G5_9CREN</name>
<feature type="transmembrane region" description="Helical" evidence="11">
    <location>
        <begin position="284"/>
        <end position="306"/>
    </location>
</feature>
<dbReference type="PANTHER" id="PTHR43562:SF3">
    <property type="entry name" value="SODIUM ION_PROTON EXCHANGER (EUROFUNG)"/>
    <property type="match status" value="1"/>
</dbReference>
<dbReference type="Proteomes" id="UP000322983">
    <property type="component" value="Chromosome"/>
</dbReference>
<keyword evidence="6" id="KW-0915">Sodium</keyword>
<dbReference type="PROSITE" id="PS51371">
    <property type="entry name" value="CBS"/>
    <property type="match status" value="2"/>
</dbReference>
<dbReference type="GO" id="GO:0016020">
    <property type="term" value="C:membrane"/>
    <property type="evidence" value="ECO:0007669"/>
    <property type="project" value="UniProtKB-SubCell"/>
</dbReference>
<dbReference type="InterPro" id="IPR046342">
    <property type="entry name" value="CBS_dom_sf"/>
</dbReference>
<organism evidence="14 16">
    <name type="scientific">Sulfuracidifex tepidarius</name>
    <dbReference type="NCBI Taxonomy" id="1294262"/>
    <lineage>
        <taxon>Archaea</taxon>
        <taxon>Thermoproteota</taxon>
        <taxon>Thermoprotei</taxon>
        <taxon>Sulfolobales</taxon>
        <taxon>Sulfolobaceae</taxon>
        <taxon>Sulfuracidifex</taxon>
    </lineage>
</organism>
<evidence type="ECO:0000256" key="1">
    <source>
        <dbReference type="ARBA" id="ARBA00004141"/>
    </source>
</evidence>
<evidence type="ECO:0000313" key="13">
    <source>
        <dbReference type="EMBL" id="BBG23940.1"/>
    </source>
</evidence>
<dbReference type="Gene3D" id="1.20.1530.20">
    <property type="match status" value="1"/>
</dbReference>
<dbReference type="Proteomes" id="UP000325030">
    <property type="component" value="Chromosome"/>
</dbReference>
<dbReference type="AlphaFoldDB" id="A0A510E2G5"/>
<keyword evidence="5 11" id="KW-1133">Transmembrane helix</keyword>
<gene>
    <name evidence="13" type="ORF">IC006_1238</name>
    <name evidence="14" type="ORF">IC007_1213</name>
</gene>
<dbReference type="Gene3D" id="3.10.580.10">
    <property type="entry name" value="CBS-domain"/>
    <property type="match status" value="1"/>
</dbReference>
<feature type="transmembrane region" description="Helical" evidence="11">
    <location>
        <begin position="147"/>
        <end position="166"/>
    </location>
</feature>
<evidence type="ECO:0000256" key="5">
    <source>
        <dbReference type="ARBA" id="ARBA00022989"/>
    </source>
</evidence>
<evidence type="ECO:0000259" key="12">
    <source>
        <dbReference type="PROSITE" id="PS51371"/>
    </source>
</evidence>
<feature type="transmembrane region" description="Helical" evidence="11">
    <location>
        <begin position="230"/>
        <end position="247"/>
    </location>
</feature>